<evidence type="ECO:0000259" key="2">
    <source>
        <dbReference type="Pfam" id="PF01205"/>
    </source>
</evidence>
<dbReference type="EMBL" id="BMEO01000003">
    <property type="protein sequence ID" value="GGF90989.1"/>
    <property type="molecule type" value="Genomic_DNA"/>
</dbReference>
<sequence>MPTFKNLLKTHRYQEDIKKSTFIGICFPIDSLATFEQCLSRHGDSRATHNCWAYRLGQQYRFHDDGEPSGTAGQPMLAAIDGAGFDAVGALVIRYYGGIKLGTGGLARAYGGVIAKNLQSAPFQWHIPKTVLCLQVPFAHGQNVHALCQQFEGEVLQEIFHSQGADMQVRVPKDHMTDFKSALQNSSKGQISFLNKSSHCG</sequence>
<evidence type="ECO:0000256" key="1">
    <source>
        <dbReference type="ARBA" id="ARBA00007665"/>
    </source>
</evidence>
<reference evidence="4" key="1">
    <citation type="journal article" date="2014" name="Int. J. Syst. Evol. Microbiol.">
        <title>Complete genome sequence of Corynebacterium casei LMG S-19264T (=DSM 44701T), isolated from a smear-ripened cheese.</title>
        <authorList>
            <consortium name="US DOE Joint Genome Institute (JGI-PGF)"/>
            <person name="Walter F."/>
            <person name="Albersmeier A."/>
            <person name="Kalinowski J."/>
            <person name="Ruckert C."/>
        </authorList>
    </citation>
    <scope>NUCLEOTIDE SEQUENCE</scope>
    <source>
        <strain evidence="4">CGMCC 1.12181</strain>
    </source>
</reference>
<keyword evidence="5" id="KW-1185">Reference proteome</keyword>
<evidence type="ECO:0000259" key="3">
    <source>
        <dbReference type="Pfam" id="PF09186"/>
    </source>
</evidence>
<evidence type="ECO:0000313" key="5">
    <source>
        <dbReference type="Proteomes" id="UP000605253"/>
    </source>
</evidence>
<dbReference type="AlphaFoldDB" id="A0A917FKS7"/>
<dbReference type="PANTHER" id="PTHR16301:SF20">
    <property type="entry name" value="IMPACT FAMILY MEMBER YIGZ"/>
    <property type="match status" value="1"/>
</dbReference>
<dbReference type="Gene3D" id="3.30.230.30">
    <property type="entry name" value="Impact, N-terminal domain"/>
    <property type="match status" value="1"/>
</dbReference>
<dbReference type="InterPro" id="IPR015269">
    <property type="entry name" value="UPF0029_Impact_C"/>
</dbReference>
<organism evidence="4 5">
    <name type="scientific">Marinicella pacifica</name>
    <dbReference type="NCBI Taxonomy" id="1171543"/>
    <lineage>
        <taxon>Bacteria</taxon>
        <taxon>Pseudomonadati</taxon>
        <taxon>Pseudomonadota</taxon>
        <taxon>Gammaproteobacteria</taxon>
        <taxon>Lysobacterales</taxon>
        <taxon>Marinicellaceae</taxon>
        <taxon>Marinicella</taxon>
    </lineage>
</organism>
<protein>
    <submittedName>
        <fullName evidence="4">Thymidylate synthase</fullName>
    </submittedName>
</protein>
<dbReference type="GO" id="GO:0005737">
    <property type="term" value="C:cytoplasm"/>
    <property type="evidence" value="ECO:0007669"/>
    <property type="project" value="TreeGrafter"/>
</dbReference>
<reference evidence="4" key="2">
    <citation type="submission" date="2020-09" db="EMBL/GenBank/DDBJ databases">
        <authorList>
            <person name="Sun Q."/>
            <person name="Zhou Y."/>
        </authorList>
    </citation>
    <scope>NUCLEOTIDE SEQUENCE</scope>
    <source>
        <strain evidence="4">CGMCC 1.12181</strain>
    </source>
</reference>
<accession>A0A917FKS7</accession>
<dbReference type="InterPro" id="IPR020568">
    <property type="entry name" value="Ribosomal_Su5_D2-typ_SF"/>
</dbReference>
<dbReference type="GO" id="GO:0017111">
    <property type="term" value="F:ribonucleoside triphosphate phosphatase activity"/>
    <property type="evidence" value="ECO:0007669"/>
    <property type="project" value="UniProtKB-ARBA"/>
</dbReference>
<dbReference type="GO" id="GO:0032561">
    <property type="term" value="F:guanyl ribonucleotide binding"/>
    <property type="evidence" value="ECO:0007669"/>
    <property type="project" value="UniProtKB-ARBA"/>
</dbReference>
<dbReference type="PANTHER" id="PTHR16301">
    <property type="entry name" value="IMPACT-RELATED"/>
    <property type="match status" value="1"/>
</dbReference>
<dbReference type="Gene3D" id="3.30.70.240">
    <property type="match status" value="1"/>
</dbReference>
<comment type="caution">
    <text evidence="4">The sequence shown here is derived from an EMBL/GenBank/DDBJ whole genome shotgun (WGS) entry which is preliminary data.</text>
</comment>
<comment type="similarity">
    <text evidence="1">Belongs to the IMPACT family.</text>
</comment>
<evidence type="ECO:0000313" key="4">
    <source>
        <dbReference type="EMBL" id="GGF90989.1"/>
    </source>
</evidence>
<dbReference type="InterPro" id="IPR035647">
    <property type="entry name" value="EFG_III/V"/>
</dbReference>
<dbReference type="GO" id="GO:0043168">
    <property type="term" value="F:anion binding"/>
    <property type="evidence" value="ECO:0007669"/>
    <property type="project" value="UniProtKB-ARBA"/>
</dbReference>
<proteinExistence type="inferred from homology"/>
<feature type="domain" description="UPF0029" evidence="3">
    <location>
        <begin position="134"/>
        <end position="190"/>
    </location>
</feature>
<feature type="domain" description="Impact N-terminal" evidence="2">
    <location>
        <begin position="18"/>
        <end position="116"/>
    </location>
</feature>
<dbReference type="InterPro" id="IPR023582">
    <property type="entry name" value="Impact"/>
</dbReference>
<dbReference type="SUPFAM" id="SSF54980">
    <property type="entry name" value="EF-G C-terminal domain-like"/>
    <property type="match status" value="1"/>
</dbReference>
<dbReference type="InterPro" id="IPR036956">
    <property type="entry name" value="Impact_N_sf"/>
</dbReference>
<dbReference type="Pfam" id="PF09186">
    <property type="entry name" value="DUF1949"/>
    <property type="match status" value="1"/>
</dbReference>
<dbReference type="RefSeq" id="WP_188364612.1">
    <property type="nucleotide sequence ID" value="NZ_BAABJF010000017.1"/>
</dbReference>
<dbReference type="GO" id="GO:0006446">
    <property type="term" value="P:regulation of translational initiation"/>
    <property type="evidence" value="ECO:0007669"/>
    <property type="project" value="TreeGrafter"/>
</dbReference>
<gene>
    <name evidence="4" type="ORF">GCM10011365_10220</name>
</gene>
<dbReference type="Proteomes" id="UP000605253">
    <property type="component" value="Unassembled WGS sequence"/>
</dbReference>
<name>A0A917FKS7_9GAMM</name>
<dbReference type="InterPro" id="IPR001498">
    <property type="entry name" value="Impact_N"/>
</dbReference>
<dbReference type="SUPFAM" id="SSF54211">
    <property type="entry name" value="Ribosomal protein S5 domain 2-like"/>
    <property type="match status" value="1"/>
</dbReference>
<dbReference type="Pfam" id="PF01205">
    <property type="entry name" value="Impact_N"/>
    <property type="match status" value="1"/>
</dbReference>